<dbReference type="PROSITE" id="PS50109">
    <property type="entry name" value="HIS_KIN"/>
    <property type="match status" value="1"/>
</dbReference>
<feature type="modified residue" description="4-aspartylphosphate" evidence="9">
    <location>
        <position position="667"/>
    </location>
</feature>
<keyword evidence="4" id="KW-0808">Transferase</keyword>
<dbReference type="Gene3D" id="3.30.450.20">
    <property type="entry name" value="PAS domain"/>
    <property type="match status" value="1"/>
</dbReference>
<dbReference type="EC" id="2.7.13.3" evidence="2"/>
<evidence type="ECO:0000256" key="7">
    <source>
        <dbReference type="ARBA" id="ARBA00022840"/>
    </source>
</evidence>
<comment type="catalytic activity">
    <reaction evidence="1">
        <text>ATP + protein L-histidine = ADP + protein N-phospho-L-histidine.</text>
        <dbReference type="EC" id="2.7.13.3"/>
    </reaction>
</comment>
<evidence type="ECO:0000256" key="8">
    <source>
        <dbReference type="ARBA" id="ARBA00023012"/>
    </source>
</evidence>
<evidence type="ECO:0000256" key="2">
    <source>
        <dbReference type="ARBA" id="ARBA00012438"/>
    </source>
</evidence>
<dbReference type="InterPro" id="IPR013767">
    <property type="entry name" value="PAS_fold"/>
</dbReference>
<keyword evidence="11" id="KW-0472">Membrane</keyword>
<dbReference type="GO" id="GO:0006355">
    <property type="term" value="P:regulation of DNA-templated transcription"/>
    <property type="evidence" value="ECO:0007669"/>
    <property type="project" value="InterPro"/>
</dbReference>
<dbReference type="Pfam" id="PF00989">
    <property type="entry name" value="PAS"/>
    <property type="match status" value="1"/>
</dbReference>
<keyword evidence="11" id="KW-0812">Transmembrane</keyword>
<keyword evidence="11" id="KW-1133">Transmembrane helix</keyword>
<dbReference type="SMART" id="SM00448">
    <property type="entry name" value="REC"/>
    <property type="match status" value="1"/>
</dbReference>
<dbReference type="GO" id="GO:0000155">
    <property type="term" value="F:phosphorelay sensor kinase activity"/>
    <property type="evidence" value="ECO:0007669"/>
    <property type="project" value="InterPro"/>
</dbReference>
<dbReference type="SUPFAM" id="SSF55785">
    <property type="entry name" value="PYP-like sensor domain (PAS domain)"/>
    <property type="match status" value="1"/>
</dbReference>
<evidence type="ECO:0000256" key="4">
    <source>
        <dbReference type="ARBA" id="ARBA00022679"/>
    </source>
</evidence>
<dbReference type="SMART" id="SM00388">
    <property type="entry name" value="HisKA"/>
    <property type="match status" value="1"/>
</dbReference>
<evidence type="ECO:0000256" key="6">
    <source>
        <dbReference type="ARBA" id="ARBA00022777"/>
    </source>
</evidence>
<dbReference type="InterPro" id="IPR003661">
    <property type="entry name" value="HisK_dim/P_dom"/>
</dbReference>
<evidence type="ECO:0000259" key="14">
    <source>
        <dbReference type="PROSITE" id="PS50113"/>
    </source>
</evidence>
<keyword evidence="5" id="KW-0547">Nucleotide-binding</keyword>
<dbReference type="PANTHER" id="PTHR43065:SF46">
    <property type="entry name" value="C4-DICARBOXYLATE TRANSPORT SENSOR PROTEIN DCTB"/>
    <property type="match status" value="1"/>
</dbReference>
<dbReference type="InterPro" id="IPR036097">
    <property type="entry name" value="HisK_dim/P_sf"/>
</dbReference>
<feature type="coiled-coil region" evidence="10">
    <location>
        <begin position="213"/>
        <end position="244"/>
    </location>
</feature>
<dbReference type="InterPro" id="IPR001789">
    <property type="entry name" value="Sig_transdc_resp-reg_receiver"/>
</dbReference>
<name>A0A832EEL0_9BACT</name>
<dbReference type="InterPro" id="IPR005467">
    <property type="entry name" value="His_kinase_dom"/>
</dbReference>
<feature type="domain" description="PAC" evidence="14">
    <location>
        <begin position="308"/>
        <end position="358"/>
    </location>
</feature>
<feature type="transmembrane region" description="Helical" evidence="11">
    <location>
        <begin position="175"/>
        <end position="196"/>
    </location>
</feature>
<dbReference type="SMART" id="SM00387">
    <property type="entry name" value="HATPase_c"/>
    <property type="match status" value="1"/>
</dbReference>
<keyword evidence="7" id="KW-0067">ATP-binding</keyword>
<organism evidence="15">
    <name type="scientific">Desulfacinum infernum</name>
    <dbReference type="NCBI Taxonomy" id="35837"/>
    <lineage>
        <taxon>Bacteria</taxon>
        <taxon>Pseudomonadati</taxon>
        <taxon>Thermodesulfobacteriota</taxon>
        <taxon>Syntrophobacteria</taxon>
        <taxon>Syntrophobacterales</taxon>
        <taxon>Syntrophobacteraceae</taxon>
        <taxon>Desulfacinum</taxon>
    </lineage>
</organism>
<feature type="transmembrane region" description="Helical" evidence="11">
    <location>
        <begin position="102"/>
        <end position="120"/>
    </location>
</feature>
<keyword evidence="6" id="KW-0418">Kinase</keyword>
<dbReference type="CDD" id="cd00156">
    <property type="entry name" value="REC"/>
    <property type="match status" value="1"/>
</dbReference>
<dbReference type="InterPro" id="IPR004358">
    <property type="entry name" value="Sig_transdc_His_kin-like_C"/>
</dbReference>
<dbReference type="InterPro" id="IPR035965">
    <property type="entry name" value="PAS-like_dom_sf"/>
</dbReference>
<dbReference type="InterPro" id="IPR001610">
    <property type="entry name" value="PAC"/>
</dbReference>
<dbReference type="CDD" id="cd00082">
    <property type="entry name" value="HisKA"/>
    <property type="match status" value="1"/>
</dbReference>
<protein>
    <recommendedName>
        <fullName evidence="2">histidine kinase</fullName>
        <ecNumber evidence="2">2.7.13.3</ecNumber>
    </recommendedName>
</protein>
<dbReference type="Pfam" id="PF00072">
    <property type="entry name" value="Response_reg"/>
    <property type="match status" value="1"/>
</dbReference>
<reference evidence="15" key="1">
    <citation type="journal article" date="2020" name="mSystems">
        <title>Genome- and Community-Level Interaction Insights into Carbon Utilization and Element Cycling Functions of Hydrothermarchaeota in Hydrothermal Sediment.</title>
        <authorList>
            <person name="Zhou Z."/>
            <person name="Liu Y."/>
            <person name="Xu W."/>
            <person name="Pan J."/>
            <person name="Luo Z.H."/>
            <person name="Li M."/>
        </authorList>
    </citation>
    <scope>NUCLEOTIDE SEQUENCE [LARGE SCALE GENOMIC DNA]</scope>
    <source>
        <strain evidence="15">SpSt-456</strain>
    </source>
</reference>
<feature type="domain" description="Response regulatory" evidence="13">
    <location>
        <begin position="616"/>
        <end position="732"/>
    </location>
</feature>
<keyword evidence="10" id="KW-0175">Coiled coil</keyword>
<feature type="transmembrane region" description="Helical" evidence="11">
    <location>
        <begin position="73"/>
        <end position="90"/>
    </location>
</feature>
<dbReference type="SMART" id="SM00091">
    <property type="entry name" value="PAS"/>
    <property type="match status" value="1"/>
</dbReference>
<dbReference type="Pfam" id="PF02518">
    <property type="entry name" value="HATPase_c"/>
    <property type="match status" value="1"/>
</dbReference>
<dbReference type="InterPro" id="IPR036890">
    <property type="entry name" value="HATPase_C_sf"/>
</dbReference>
<evidence type="ECO:0000256" key="9">
    <source>
        <dbReference type="PROSITE-ProRule" id="PRU00169"/>
    </source>
</evidence>
<dbReference type="EMBL" id="DSTK01000040">
    <property type="protein sequence ID" value="HFK98526.1"/>
    <property type="molecule type" value="Genomic_DNA"/>
</dbReference>
<dbReference type="InterPro" id="IPR000700">
    <property type="entry name" value="PAS-assoc_C"/>
</dbReference>
<evidence type="ECO:0000256" key="10">
    <source>
        <dbReference type="SAM" id="Coils"/>
    </source>
</evidence>
<dbReference type="Gene3D" id="3.30.565.10">
    <property type="entry name" value="Histidine kinase-like ATPase, C-terminal domain"/>
    <property type="match status" value="1"/>
</dbReference>
<evidence type="ECO:0000256" key="1">
    <source>
        <dbReference type="ARBA" id="ARBA00000085"/>
    </source>
</evidence>
<dbReference type="SUPFAM" id="SSF47384">
    <property type="entry name" value="Homodimeric domain of signal transducing histidine kinase"/>
    <property type="match status" value="1"/>
</dbReference>
<evidence type="ECO:0000256" key="5">
    <source>
        <dbReference type="ARBA" id="ARBA00022741"/>
    </source>
</evidence>
<evidence type="ECO:0000256" key="3">
    <source>
        <dbReference type="ARBA" id="ARBA00022553"/>
    </source>
</evidence>
<evidence type="ECO:0000313" key="15">
    <source>
        <dbReference type="EMBL" id="HFK98526.1"/>
    </source>
</evidence>
<proteinExistence type="predicted"/>
<dbReference type="SUPFAM" id="SSF52172">
    <property type="entry name" value="CheY-like"/>
    <property type="match status" value="1"/>
</dbReference>
<dbReference type="PROSITE" id="PS50110">
    <property type="entry name" value="RESPONSE_REGULATORY"/>
    <property type="match status" value="1"/>
</dbReference>
<accession>A0A832EEL0</accession>
<dbReference type="PROSITE" id="PS50113">
    <property type="entry name" value="PAC"/>
    <property type="match status" value="1"/>
</dbReference>
<keyword evidence="8" id="KW-0902">Two-component regulatory system</keyword>
<dbReference type="GO" id="GO:0005524">
    <property type="term" value="F:ATP binding"/>
    <property type="evidence" value="ECO:0007669"/>
    <property type="project" value="UniProtKB-KW"/>
</dbReference>
<dbReference type="SUPFAM" id="SSF55874">
    <property type="entry name" value="ATPase domain of HSP90 chaperone/DNA topoisomerase II/histidine kinase"/>
    <property type="match status" value="1"/>
</dbReference>
<feature type="domain" description="Histidine kinase" evidence="12">
    <location>
        <begin position="371"/>
        <end position="594"/>
    </location>
</feature>
<dbReference type="PANTHER" id="PTHR43065">
    <property type="entry name" value="SENSOR HISTIDINE KINASE"/>
    <property type="match status" value="1"/>
</dbReference>
<dbReference type="InterPro" id="IPR011006">
    <property type="entry name" value="CheY-like_superfamily"/>
</dbReference>
<keyword evidence="3 9" id="KW-0597">Phosphoprotein</keyword>
<dbReference type="NCBIfam" id="TIGR00229">
    <property type="entry name" value="sensory_box"/>
    <property type="match status" value="1"/>
</dbReference>
<evidence type="ECO:0000256" key="11">
    <source>
        <dbReference type="SAM" id="Phobius"/>
    </source>
</evidence>
<dbReference type="InterPro" id="IPR000014">
    <property type="entry name" value="PAS"/>
</dbReference>
<evidence type="ECO:0000259" key="12">
    <source>
        <dbReference type="PROSITE" id="PS50109"/>
    </source>
</evidence>
<dbReference type="InterPro" id="IPR003594">
    <property type="entry name" value="HATPase_dom"/>
</dbReference>
<comment type="caution">
    <text evidence="15">The sequence shown here is derived from an EMBL/GenBank/DDBJ whole genome shotgun (WGS) entry which is preliminary data.</text>
</comment>
<dbReference type="SMART" id="SM00086">
    <property type="entry name" value="PAC"/>
    <property type="match status" value="1"/>
</dbReference>
<dbReference type="PRINTS" id="PR00344">
    <property type="entry name" value="BCTRLSENSOR"/>
</dbReference>
<evidence type="ECO:0000259" key="13">
    <source>
        <dbReference type="PROSITE" id="PS50110"/>
    </source>
</evidence>
<feature type="transmembrane region" description="Helical" evidence="11">
    <location>
        <begin position="46"/>
        <end position="67"/>
    </location>
</feature>
<dbReference type="Gene3D" id="1.10.287.130">
    <property type="match status" value="1"/>
</dbReference>
<dbReference type="AlphaFoldDB" id="A0A832EEL0"/>
<dbReference type="Gene3D" id="3.40.50.2300">
    <property type="match status" value="1"/>
</dbReference>
<sequence>MVDNKPFGGLWALETAPPISVPGNAKALQEGFAEELKALLRFRVNVILIMGGTLVPLFGILDALLFPALFEKFIVFRILAAITCWVLYLVNRQRRWQTNSFVLGTLAFYAVGLCIVAMIVDTGGTHTPYYAGLNLVFLTYCVVLPVPAKKLALHCFALYILYAASALGLDAHPAYNMFFANNLFVLGTLAIILIAAHIDYTHRWREYILRQELAHTRAKLEEYSKKLESSVEETEAKYRHLVENANDAIFICQEGRIRFPNPRTLTLLGRPLEEIEESLLLEHVAADDQDALLQLLETLELNPQKAPPLTTLRFAHPSGRLIWVDMNVVPMEWQQRPALLCIARDVTEKRQMEQELVQLQKLEAIGTLAGGIAHDFNNILQMIHGYLHILSKRVDPDHPDRVFLQKLFQTVDRGANLTRQLLIYGRKTEEKVAPVDINTAVVRVCEMLERVLPKMYRLDLLLESHLGKVRADANQLEQVVMNLVMNARDAMPEGGTITIETSPADVDSVRAQKLGMLRTGPAVRLSIIDTGPGIPQEIQDRIYEPFFTTKTPEKGTGLGLAIVYSVIKRFGGGIVCDSEPGKGTRFHIYLPVTTTESAAFAPEEEDVVPVDLTGLRLLLVDDEPHLLEIGQNLLESYGLEVQTASDGETALSLLGTMNPKPDGVILDLNMPGMGGARCLEEILKRHPDLPVIIATGYLDPEKREELLAKGAADFVEKPFRFERILKALQRTRSCALANGAP</sequence>
<gene>
    <name evidence="15" type="ORF">ENS06_14530</name>
</gene>